<dbReference type="GO" id="GO:0042956">
    <property type="term" value="P:maltodextrin transmembrane transport"/>
    <property type="evidence" value="ECO:0007669"/>
    <property type="project" value="TreeGrafter"/>
</dbReference>
<dbReference type="eggNOG" id="COG1653">
    <property type="taxonomic scope" value="Bacteria"/>
</dbReference>
<dbReference type="Proteomes" id="UP000028186">
    <property type="component" value="Chromosome I"/>
</dbReference>
<evidence type="ECO:0000256" key="2">
    <source>
        <dbReference type="ARBA" id="ARBA00022448"/>
    </source>
</evidence>
<evidence type="ECO:0000256" key="4">
    <source>
        <dbReference type="ARBA" id="ARBA00022764"/>
    </source>
</evidence>
<reference evidence="7" key="1">
    <citation type="journal article" date="2014" name="BMC Genomics">
        <title>Genome sequencing of two Neorhizobium galegae strains reveals a noeT gene responsible for the unusual acetylation of the nodulation factors.</title>
        <authorList>
            <person name="Osterman J."/>
            <person name="Marsh J."/>
            <person name="Laine P.K."/>
            <person name="Zeng Z."/>
            <person name="Alatalo E."/>
            <person name="Sullivan J.T."/>
            <person name="Young J.P."/>
            <person name="Thomas-Oates J."/>
            <person name="Paulin L."/>
            <person name="Lindstrom K."/>
        </authorList>
    </citation>
    <scope>NUCLEOTIDE SEQUENCE [LARGE SCALE GENOMIC DNA]</scope>
    <source>
        <strain evidence="7">HAMBI 1141</strain>
    </source>
</reference>
<feature type="signal peptide" evidence="5">
    <location>
        <begin position="1"/>
        <end position="21"/>
    </location>
</feature>
<comment type="similarity">
    <text evidence="1">Belongs to the bacterial solute-binding protein 1 family.</text>
</comment>
<accession>A0A068T7E3</accession>
<dbReference type="GO" id="GO:1901982">
    <property type="term" value="F:maltose binding"/>
    <property type="evidence" value="ECO:0007669"/>
    <property type="project" value="TreeGrafter"/>
</dbReference>
<dbReference type="Pfam" id="PF01547">
    <property type="entry name" value="SBP_bac_1"/>
    <property type="match status" value="1"/>
</dbReference>
<dbReference type="InterPro" id="IPR006059">
    <property type="entry name" value="SBP"/>
</dbReference>
<dbReference type="PATRIC" id="fig|1028801.3.peg.1682"/>
<keyword evidence="3 5" id="KW-0732">Signal</keyword>
<dbReference type="RefSeq" id="WP_051899709.1">
    <property type="nucleotide sequence ID" value="NZ_HG938355.1"/>
</dbReference>
<dbReference type="Gene3D" id="3.40.190.10">
    <property type="entry name" value="Periplasmic binding protein-like II"/>
    <property type="match status" value="2"/>
</dbReference>
<dbReference type="GO" id="GO:0055052">
    <property type="term" value="C:ATP-binding cassette (ABC) transporter complex, substrate-binding subunit-containing"/>
    <property type="evidence" value="ECO:0007669"/>
    <property type="project" value="TreeGrafter"/>
</dbReference>
<evidence type="ECO:0000313" key="6">
    <source>
        <dbReference type="EMBL" id="CDN54004.1"/>
    </source>
</evidence>
<dbReference type="PANTHER" id="PTHR30061:SF50">
    <property type="entry name" value="MALTOSE_MALTODEXTRIN-BINDING PERIPLASMIC PROTEIN"/>
    <property type="match status" value="1"/>
</dbReference>
<proteinExistence type="inferred from homology"/>
<dbReference type="GO" id="GO:0015768">
    <property type="term" value="P:maltose transport"/>
    <property type="evidence" value="ECO:0007669"/>
    <property type="project" value="TreeGrafter"/>
</dbReference>
<dbReference type="PANTHER" id="PTHR30061">
    <property type="entry name" value="MALTOSE-BINDING PERIPLASMIC PROTEIN"/>
    <property type="match status" value="1"/>
</dbReference>
<sequence>MLRKLLIAAAVAVLAGQPALAAPVEITFWHSLAKKGTDAVNQIVDKFNASQSEYKLKAEYTGNYDDTTTKLQAAIPAGQAPDLMMLEVTRYGLFADSGVLEQLDPYLQKEGAEFLDQYQSFALEGPKYLGKSYVLPFNVSTPVMYYNRDAFRAAGLDPNAPPKTWDELRQMSAKLTVRQGNDVKQWGVIGLGQFVRWAFVAQAGGEWVSPKDNSVLMDSDASIGAYTYMADLIRKDKVSPEAAAINESLASQYFTSGQAAINFDSTGGFGALRGAVKFDLGVASLPCGVKCAAPIGGATIGINSASDEAHRKGAWAFLKFISRPEINAITFVETGYLPIMKKTADVDIAKKAIAEEPGYSVAIKQLDVAFVRSRPPAMPAIRAKEPSVWEAIVLGKTPEAQALKTFGAEMRTMLSKSGG</sequence>
<evidence type="ECO:0000256" key="5">
    <source>
        <dbReference type="SAM" id="SignalP"/>
    </source>
</evidence>
<evidence type="ECO:0000313" key="7">
    <source>
        <dbReference type="Proteomes" id="UP000028186"/>
    </source>
</evidence>
<evidence type="ECO:0000256" key="1">
    <source>
        <dbReference type="ARBA" id="ARBA00008520"/>
    </source>
</evidence>
<dbReference type="SUPFAM" id="SSF53850">
    <property type="entry name" value="Periplasmic binding protein-like II"/>
    <property type="match status" value="1"/>
</dbReference>
<gene>
    <name evidence="6" type="ORF">RG1141_CH16610</name>
</gene>
<keyword evidence="4" id="KW-0574">Periplasm</keyword>
<protein>
    <submittedName>
        <fullName evidence="6">Putative glycerol-3-phosphate ABC transporter, glycerol-3-phosphate-binding protein</fullName>
    </submittedName>
</protein>
<dbReference type="CDD" id="cd14748">
    <property type="entry name" value="PBP2_UgpB"/>
    <property type="match status" value="1"/>
</dbReference>
<dbReference type="AlphaFoldDB" id="A0A068T7E3"/>
<evidence type="ECO:0000256" key="3">
    <source>
        <dbReference type="ARBA" id="ARBA00022729"/>
    </source>
</evidence>
<dbReference type="HOGENOM" id="CLU_031285_3_1_5"/>
<keyword evidence="2" id="KW-0813">Transport</keyword>
<organism evidence="6 7">
    <name type="scientific">Neorhizobium galegae bv. officinalis bv. officinalis str. HAMBI 1141</name>
    <dbReference type="NCBI Taxonomy" id="1028801"/>
    <lineage>
        <taxon>Bacteria</taxon>
        <taxon>Pseudomonadati</taxon>
        <taxon>Pseudomonadota</taxon>
        <taxon>Alphaproteobacteria</taxon>
        <taxon>Hyphomicrobiales</taxon>
        <taxon>Rhizobiaceae</taxon>
        <taxon>Rhizobium/Agrobacterium group</taxon>
        <taxon>Neorhizobium</taxon>
    </lineage>
</organism>
<dbReference type="EMBL" id="HG938355">
    <property type="protein sequence ID" value="CDN54004.1"/>
    <property type="molecule type" value="Genomic_DNA"/>
</dbReference>
<feature type="chain" id="PRO_5001653612" evidence="5">
    <location>
        <begin position="22"/>
        <end position="419"/>
    </location>
</feature>
<name>A0A068T7E3_NEOGA</name>
<dbReference type="KEGG" id="ngl:RG1141_CH16610"/>